<name>A0A9P6MLY3_9FUNG</name>
<dbReference type="SUPFAM" id="SSF52047">
    <property type="entry name" value="RNI-like"/>
    <property type="match status" value="1"/>
</dbReference>
<accession>A0A9P6MLY3</accession>
<dbReference type="EMBL" id="JAAAHW010000017">
    <property type="protein sequence ID" value="KAG0007055.1"/>
    <property type="molecule type" value="Genomic_DNA"/>
</dbReference>
<sequence length="491" mass="55548">MSMVNPMNMPEVVALVGRCLPLWKYSDRLGFYDFNPRFLISCTLVNKTWHNALTPVIWYVYNGSVMRSIPKEIIIKNSNHFRIFFYDRSFSGPFESRHLKDLVILWCDDKLVPLVETNAGSLRVLAWKGSASPSPMRVATLPMLDYDLFMRMASTLEKLQLSHWTLSGQDFVKFLTACKRLRSLSFAAIAWIDSAPFSSRPWSSLPLSSSSSSSPIVPRQGAFVDLVRSCPDLESFSLYSESSADARTLIPILREYCPHLTSIEYVARFSSALNGYDYLSDAEYSDLVLSARGLRSLKIDIPWLDDTMTKALILQSSNLMSLHLRFFRRRADPMTDAENICKILRHCIHLRKLSLFFSPHALGKDETLRLFEEPWACVGLETLELTDVTTTTMDNNTSTNNQHDPGLPGQPYHWRLASASRPIPIPIEIRSYDHSNSHGNGNQEGGGIRYGSLAKQKLFEQVRKLPKLAKLSLNHVTYSVDGGFRCPGVCS</sequence>
<keyword evidence="2" id="KW-1185">Reference proteome</keyword>
<dbReference type="AlphaFoldDB" id="A0A9P6MLY3"/>
<dbReference type="OrthoDB" id="2335084at2759"/>
<reference evidence="1" key="1">
    <citation type="journal article" date="2020" name="Fungal Divers.">
        <title>Resolving the Mortierellaceae phylogeny through synthesis of multi-gene phylogenetics and phylogenomics.</title>
        <authorList>
            <person name="Vandepol N."/>
            <person name="Liber J."/>
            <person name="Desiro A."/>
            <person name="Na H."/>
            <person name="Kennedy M."/>
            <person name="Barry K."/>
            <person name="Grigoriev I.V."/>
            <person name="Miller A.N."/>
            <person name="O'Donnell K."/>
            <person name="Stajich J.E."/>
            <person name="Bonito G."/>
        </authorList>
    </citation>
    <scope>NUCLEOTIDE SEQUENCE</scope>
    <source>
        <strain evidence="1">MES-2147</strain>
    </source>
</reference>
<protein>
    <recommendedName>
        <fullName evidence="3">F-box domain-containing protein</fullName>
    </recommendedName>
</protein>
<evidence type="ECO:0000313" key="2">
    <source>
        <dbReference type="Proteomes" id="UP000749646"/>
    </source>
</evidence>
<dbReference type="Proteomes" id="UP000749646">
    <property type="component" value="Unassembled WGS sequence"/>
</dbReference>
<dbReference type="Gene3D" id="3.80.10.10">
    <property type="entry name" value="Ribonuclease Inhibitor"/>
    <property type="match status" value="1"/>
</dbReference>
<proteinExistence type="predicted"/>
<gene>
    <name evidence="1" type="ORF">BGZ65_010257</name>
</gene>
<dbReference type="InterPro" id="IPR032675">
    <property type="entry name" value="LRR_dom_sf"/>
</dbReference>
<dbReference type="PANTHER" id="PTHR38926:SF5">
    <property type="entry name" value="F-BOX AND LEUCINE-RICH REPEAT PROTEIN 6"/>
    <property type="match status" value="1"/>
</dbReference>
<comment type="caution">
    <text evidence="1">The sequence shown here is derived from an EMBL/GenBank/DDBJ whole genome shotgun (WGS) entry which is preliminary data.</text>
</comment>
<evidence type="ECO:0008006" key="3">
    <source>
        <dbReference type="Google" id="ProtNLM"/>
    </source>
</evidence>
<dbReference type="PANTHER" id="PTHR38926">
    <property type="entry name" value="F-BOX DOMAIN CONTAINING PROTEIN, EXPRESSED"/>
    <property type="match status" value="1"/>
</dbReference>
<evidence type="ECO:0000313" key="1">
    <source>
        <dbReference type="EMBL" id="KAG0007055.1"/>
    </source>
</evidence>
<organism evidence="1 2">
    <name type="scientific">Modicella reniformis</name>
    <dbReference type="NCBI Taxonomy" id="1440133"/>
    <lineage>
        <taxon>Eukaryota</taxon>
        <taxon>Fungi</taxon>
        <taxon>Fungi incertae sedis</taxon>
        <taxon>Mucoromycota</taxon>
        <taxon>Mortierellomycotina</taxon>
        <taxon>Mortierellomycetes</taxon>
        <taxon>Mortierellales</taxon>
        <taxon>Mortierellaceae</taxon>
        <taxon>Modicella</taxon>
    </lineage>
</organism>